<dbReference type="InterPro" id="IPR014014">
    <property type="entry name" value="RNA_helicase_DEAD_Q_motif"/>
</dbReference>
<evidence type="ECO:0000256" key="10">
    <source>
        <dbReference type="ARBA" id="ARBA00022884"/>
    </source>
</evidence>
<dbReference type="EMBL" id="AWGJ01000001">
    <property type="protein sequence ID" value="ODN84866.1"/>
    <property type="molecule type" value="Genomic_DNA"/>
</dbReference>
<evidence type="ECO:0000313" key="18">
    <source>
        <dbReference type="EMBL" id="ODN84866.1"/>
    </source>
</evidence>
<dbReference type="InterPro" id="IPR011545">
    <property type="entry name" value="DEAD/DEAH_box_helicase_dom"/>
</dbReference>
<evidence type="ECO:0000256" key="5">
    <source>
        <dbReference type="ARBA" id="ARBA00022517"/>
    </source>
</evidence>
<evidence type="ECO:0000256" key="1">
    <source>
        <dbReference type="ARBA" id="ARBA00003706"/>
    </source>
</evidence>
<evidence type="ECO:0000259" key="16">
    <source>
        <dbReference type="PROSITE" id="PS51194"/>
    </source>
</evidence>
<name>A0A1E3IAE9_9TREE</name>
<dbReference type="Pfam" id="PF00270">
    <property type="entry name" value="DEAD"/>
    <property type="match status" value="1"/>
</dbReference>
<proteinExistence type="inferred from homology"/>
<comment type="catalytic activity">
    <reaction evidence="12">
        <text>ATP + H2O = ADP + phosphate + H(+)</text>
        <dbReference type="Rhea" id="RHEA:13065"/>
        <dbReference type="ChEBI" id="CHEBI:15377"/>
        <dbReference type="ChEBI" id="CHEBI:15378"/>
        <dbReference type="ChEBI" id="CHEBI:30616"/>
        <dbReference type="ChEBI" id="CHEBI:43474"/>
        <dbReference type="ChEBI" id="CHEBI:456216"/>
        <dbReference type="EC" id="3.6.4.13"/>
    </reaction>
</comment>
<dbReference type="PROSITE" id="PS51195">
    <property type="entry name" value="Q_MOTIF"/>
    <property type="match status" value="1"/>
</dbReference>
<dbReference type="InterPro" id="IPR012541">
    <property type="entry name" value="DBP10_C"/>
</dbReference>
<dbReference type="GO" id="GO:0042254">
    <property type="term" value="P:ribosome biogenesis"/>
    <property type="evidence" value="ECO:0007669"/>
    <property type="project" value="UniProtKB-KW"/>
</dbReference>
<keyword evidence="10" id="KW-0694">RNA-binding</keyword>
<feature type="compositionally biased region" description="Basic residues" evidence="14">
    <location>
        <begin position="782"/>
        <end position="803"/>
    </location>
</feature>
<keyword evidence="6" id="KW-0547">Nucleotide-binding</keyword>
<dbReference type="GeneID" id="30152030"/>
<dbReference type="GO" id="GO:0003724">
    <property type="term" value="F:RNA helicase activity"/>
    <property type="evidence" value="ECO:0007669"/>
    <property type="project" value="UniProtKB-EC"/>
</dbReference>
<dbReference type="InterPro" id="IPR050079">
    <property type="entry name" value="DEAD_box_RNA_helicase"/>
</dbReference>
<feature type="domain" description="Helicase C-terminal" evidence="16">
    <location>
        <begin position="283"/>
        <end position="445"/>
    </location>
</feature>
<dbReference type="PANTHER" id="PTHR47959:SF8">
    <property type="entry name" value="RNA HELICASE"/>
    <property type="match status" value="1"/>
</dbReference>
<keyword evidence="19" id="KW-1185">Reference proteome</keyword>
<dbReference type="GO" id="GO:0005524">
    <property type="term" value="F:ATP binding"/>
    <property type="evidence" value="ECO:0007669"/>
    <property type="project" value="UniProtKB-KW"/>
</dbReference>
<dbReference type="SUPFAM" id="SSF52540">
    <property type="entry name" value="P-loop containing nucleoside triphosphate hydrolases"/>
    <property type="match status" value="1"/>
</dbReference>
<accession>A0A1E3IAE9</accession>
<evidence type="ECO:0000256" key="8">
    <source>
        <dbReference type="ARBA" id="ARBA00022806"/>
    </source>
</evidence>
<dbReference type="InterPro" id="IPR001650">
    <property type="entry name" value="Helicase_C-like"/>
</dbReference>
<keyword evidence="11" id="KW-0539">Nucleus</keyword>
<dbReference type="RefSeq" id="XP_018998669.1">
    <property type="nucleotide sequence ID" value="XM_019133964.1"/>
</dbReference>
<protein>
    <recommendedName>
        <fullName evidence="4">RNA helicase</fullName>
        <ecNumber evidence="4">3.6.4.13</ecNumber>
    </recommendedName>
</protein>
<dbReference type="SMART" id="SM01123">
    <property type="entry name" value="DBP10CT"/>
    <property type="match status" value="1"/>
</dbReference>
<reference evidence="18 19" key="1">
    <citation type="submission" date="2016-06" db="EMBL/GenBank/DDBJ databases">
        <title>Evolution of pathogenesis and genome organization in the Tremellales.</title>
        <authorList>
            <person name="Cuomo C."/>
            <person name="Litvintseva A."/>
            <person name="Heitman J."/>
            <person name="Chen Y."/>
            <person name="Sun S."/>
            <person name="Springer D."/>
            <person name="Dromer F."/>
            <person name="Young S."/>
            <person name="Zeng Q."/>
            <person name="Chapman S."/>
            <person name="Gujja S."/>
            <person name="Saif S."/>
            <person name="Birren B."/>
        </authorList>
    </citation>
    <scope>NUCLEOTIDE SEQUENCE [LARGE SCALE GENOMIC DNA]</scope>
    <source>
        <strain evidence="18 19">CBS 6039</strain>
    </source>
</reference>
<evidence type="ECO:0000256" key="11">
    <source>
        <dbReference type="ARBA" id="ARBA00023242"/>
    </source>
</evidence>
<dbReference type="OrthoDB" id="10261375at2759"/>
<sequence length="803" mass="88668">MAAPTPSWALADNQTTDPKDKSAGPGAQWRALNVGPDLIRSLLVRKFKSPTPIQRASIPTALSTPPRDILGMARTGSGKTLAYMIPLLQRTGAAHRSQGPRALILCPSRELAMQIYTVGKDLVRGMSKKGKGKKKVDEDEEMAEDAEAKEALRWAVIIGGEGMDAQFSKMSSEPDIIIATPGRFLHLIVEMKMDLRHLQTVIYDEADRLFEMGFDVQLREILHRLPSTRQNLLFSATLPTSVAEFAKAGLVNPLLVRLDSEQKISEDLSLKFFAVKPTEKEAALLVLLREVLGKPNQPQMSETNASPQAIVFVATKHHVDYVAELLRITGYRTSLIYSSLDQVARQQQLAGFRSHKSDVLVVTDVAARGLDIPIMDHVINYDFPAGARIFIHRVGRTARAGRKGTAYSLVVKEDYPYFCDLHAFIGAERLGEAQYTLRSMPTELLSENVEYVFSSLEEIAPHLSALRGVMKKGQGMFERSRTKANPTSYRASKALSTALSARGGARLDEMFENAMEDEVNEEKARLLKQVAEFTPDWTVFEVGKRESESAIIMQKRRKTVDEKKKRASKAEADQAAASGIERAVKAKERRRAAVLPQLPEKDWKDPSFFLDHTRSGADEEKGYSLKTGADVPTNLNNAVTDFTADEGAGPRAQKASQLSWDRKKHKFIQKSGSAEGVKMIKSESGALLPATYSSGKYKEWQKKRKNVVDGPVDPLSGAVGGQGRKGKHGPVGVKRKDREEGDGEESGPRGKGGRDGDRPGKPGKKGGVKQSSGIRSAEDIRKHRATMAKRKEKNARKPHKFRK</sequence>
<evidence type="ECO:0000256" key="6">
    <source>
        <dbReference type="ARBA" id="ARBA00022741"/>
    </source>
</evidence>
<comment type="function">
    <text evidence="1">ATP-binding RNA helicase involved in the biogenesis of 60S ribosomal subunits and is required for the normal formation of 25S and 5.8S rRNAs.</text>
</comment>
<evidence type="ECO:0000256" key="2">
    <source>
        <dbReference type="ARBA" id="ARBA00004123"/>
    </source>
</evidence>
<dbReference type="Pfam" id="PF08147">
    <property type="entry name" value="DBP10CT"/>
    <property type="match status" value="1"/>
</dbReference>
<keyword evidence="9" id="KW-0067">ATP-binding</keyword>
<dbReference type="Pfam" id="PF00271">
    <property type="entry name" value="Helicase_C"/>
    <property type="match status" value="1"/>
</dbReference>
<dbReference type="SMART" id="SM00487">
    <property type="entry name" value="DEXDc"/>
    <property type="match status" value="1"/>
</dbReference>
<dbReference type="EC" id="3.6.4.13" evidence="4"/>
<dbReference type="InterPro" id="IPR027417">
    <property type="entry name" value="P-loop_NTPase"/>
</dbReference>
<dbReference type="GO" id="GO:0005829">
    <property type="term" value="C:cytosol"/>
    <property type="evidence" value="ECO:0007669"/>
    <property type="project" value="TreeGrafter"/>
</dbReference>
<keyword evidence="5" id="KW-0690">Ribosome biogenesis</keyword>
<gene>
    <name evidence="18" type="ORF">L202_00721</name>
</gene>
<evidence type="ECO:0000256" key="7">
    <source>
        <dbReference type="ARBA" id="ARBA00022801"/>
    </source>
</evidence>
<evidence type="ECO:0000259" key="17">
    <source>
        <dbReference type="PROSITE" id="PS51195"/>
    </source>
</evidence>
<dbReference type="GO" id="GO:0010467">
    <property type="term" value="P:gene expression"/>
    <property type="evidence" value="ECO:0007669"/>
    <property type="project" value="UniProtKB-ARBA"/>
</dbReference>
<evidence type="ECO:0000259" key="15">
    <source>
        <dbReference type="PROSITE" id="PS51192"/>
    </source>
</evidence>
<dbReference type="AlphaFoldDB" id="A0A1E3IAE9"/>
<dbReference type="PANTHER" id="PTHR47959">
    <property type="entry name" value="ATP-DEPENDENT RNA HELICASE RHLE-RELATED"/>
    <property type="match status" value="1"/>
</dbReference>
<dbReference type="SMART" id="SM00490">
    <property type="entry name" value="HELICc"/>
    <property type="match status" value="1"/>
</dbReference>
<feature type="short sequence motif" description="Q motif" evidence="13">
    <location>
        <begin position="27"/>
        <end position="55"/>
    </location>
</feature>
<dbReference type="PROSITE" id="PS51192">
    <property type="entry name" value="HELICASE_ATP_BIND_1"/>
    <property type="match status" value="1"/>
</dbReference>
<evidence type="ECO:0000256" key="13">
    <source>
        <dbReference type="PROSITE-ProRule" id="PRU00552"/>
    </source>
</evidence>
<dbReference type="InterPro" id="IPR014001">
    <property type="entry name" value="Helicase_ATP-bd"/>
</dbReference>
<feature type="domain" description="DEAD-box RNA helicase Q" evidence="17">
    <location>
        <begin position="27"/>
        <end position="55"/>
    </location>
</feature>
<dbReference type="GO" id="GO:0003723">
    <property type="term" value="F:RNA binding"/>
    <property type="evidence" value="ECO:0007669"/>
    <property type="project" value="UniProtKB-KW"/>
</dbReference>
<feature type="domain" description="Helicase ATP-binding" evidence="15">
    <location>
        <begin position="60"/>
        <end position="256"/>
    </location>
</feature>
<keyword evidence="8 18" id="KW-0347">Helicase</keyword>
<feature type="region of interest" description="Disordered" evidence="14">
    <location>
        <begin position="1"/>
        <end position="29"/>
    </location>
</feature>
<feature type="region of interest" description="Disordered" evidence="14">
    <location>
        <begin position="640"/>
        <end position="803"/>
    </location>
</feature>
<keyword evidence="7" id="KW-0378">Hydrolase</keyword>
<dbReference type="GO" id="GO:0005634">
    <property type="term" value="C:nucleus"/>
    <property type="evidence" value="ECO:0007669"/>
    <property type="project" value="UniProtKB-SubCell"/>
</dbReference>
<feature type="compositionally biased region" description="Basic and acidic residues" evidence="14">
    <location>
        <begin position="746"/>
        <end position="760"/>
    </location>
</feature>
<dbReference type="CDD" id="cd18787">
    <property type="entry name" value="SF2_C_DEAD"/>
    <property type="match status" value="1"/>
</dbReference>
<comment type="similarity">
    <text evidence="3">Belongs to the DEAD box helicase family. DDX54/DBP10 subfamily.</text>
</comment>
<dbReference type="PROSITE" id="PS51194">
    <property type="entry name" value="HELICASE_CTER"/>
    <property type="match status" value="1"/>
</dbReference>
<comment type="caution">
    <text evidence="18">The sequence shown here is derived from an EMBL/GenBank/DDBJ whole genome shotgun (WGS) entry which is preliminary data.</text>
</comment>
<evidence type="ECO:0000256" key="12">
    <source>
        <dbReference type="ARBA" id="ARBA00047984"/>
    </source>
</evidence>
<evidence type="ECO:0000256" key="4">
    <source>
        <dbReference type="ARBA" id="ARBA00012552"/>
    </source>
</evidence>
<organism evidence="18 19">
    <name type="scientific">Cryptococcus amylolentus CBS 6039</name>
    <dbReference type="NCBI Taxonomy" id="1295533"/>
    <lineage>
        <taxon>Eukaryota</taxon>
        <taxon>Fungi</taxon>
        <taxon>Dikarya</taxon>
        <taxon>Basidiomycota</taxon>
        <taxon>Agaricomycotina</taxon>
        <taxon>Tremellomycetes</taxon>
        <taxon>Tremellales</taxon>
        <taxon>Cryptococcaceae</taxon>
        <taxon>Cryptococcus</taxon>
    </lineage>
</organism>
<evidence type="ECO:0000313" key="19">
    <source>
        <dbReference type="Proteomes" id="UP000094065"/>
    </source>
</evidence>
<dbReference type="Gene3D" id="3.40.50.300">
    <property type="entry name" value="P-loop containing nucleotide triphosphate hydrolases"/>
    <property type="match status" value="2"/>
</dbReference>
<evidence type="ECO:0000256" key="14">
    <source>
        <dbReference type="SAM" id="MobiDB-lite"/>
    </source>
</evidence>
<comment type="subcellular location">
    <subcellularLocation>
        <location evidence="2">Nucleus</location>
    </subcellularLocation>
</comment>
<evidence type="ECO:0000256" key="9">
    <source>
        <dbReference type="ARBA" id="ARBA00022840"/>
    </source>
</evidence>
<evidence type="ECO:0000256" key="3">
    <source>
        <dbReference type="ARBA" id="ARBA00010379"/>
    </source>
</evidence>
<dbReference type="GO" id="GO:0016887">
    <property type="term" value="F:ATP hydrolysis activity"/>
    <property type="evidence" value="ECO:0007669"/>
    <property type="project" value="RHEA"/>
</dbReference>
<dbReference type="Proteomes" id="UP000094065">
    <property type="component" value="Unassembled WGS sequence"/>
</dbReference>
<dbReference type="STRING" id="1295533.A0A1E3IAE9"/>